<organism evidence="3 4">
    <name type="scientific">Nocardioides albidus</name>
    <dbReference type="NCBI Taxonomy" id="1517589"/>
    <lineage>
        <taxon>Bacteria</taxon>
        <taxon>Bacillati</taxon>
        <taxon>Actinomycetota</taxon>
        <taxon>Actinomycetes</taxon>
        <taxon>Propionibacteriales</taxon>
        <taxon>Nocardioidaceae</taxon>
        <taxon>Nocardioides</taxon>
    </lineage>
</organism>
<reference evidence="3 4" key="1">
    <citation type="journal article" date="2016" name="Int. J. Syst. Evol. Microbiol.">
        <title>Nocardioides albidus sp. nov., an actinobacterium isolated from garden soil.</title>
        <authorList>
            <person name="Singh H."/>
            <person name="Du J."/>
            <person name="Trinh H."/>
            <person name="Won K."/>
            <person name="Yang J.E."/>
            <person name="Yin C."/>
            <person name="Kook M."/>
            <person name="Yi T.H."/>
        </authorList>
    </citation>
    <scope>NUCLEOTIDE SEQUENCE [LARGE SCALE GENOMIC DNA]</scope>
    <source>
        <strain evidence="3 4">CCTCC AB 2015297</strain>
    </source>
</reference>
<dbReference type="PROSITE" id="PS00662">
    <property type="entry name" value="T2SP_E"/>
    <property type="match status" value="1"/>
</dbReference>
<dbReference type="SUPFAM" id="SSF52540">
    <property type="entry name" value="P-loop containing nucleoside triphosphate hydrolases"/>
    <property type="match status" value="1"/>
</dbReference>
<accession>A0A5C4WPP3</accession>
<feature type="domain" description="Bacterial type II secretion system protein E" evidence="2">
    <location>
        <begin position="203"/>
        <end position="217"/>
    </location>
</feature>
<dbReference type="Pfam" id="PF00437">
    <property type="entry name" value="T2SSE"/>
    <property type="match status" value="1"/>
</dbReference>
<dbReference type="PANTHER" id="PTHR30486">
    <property type="entry name" value="TWITCHING MOTILITY PROTEIN PILT"/>
    <property type="match status" value="1"/>
</dbReference>
<proteinExistence type="inferred from homology"/>
<evidence type="ECO:0000256" key="1">
    <source>
        <dbReference type="ARBA" id="ARBA00006611"/>
    </source>
</evidence>
<dbReference type="AlphaFoldDB" id="A0A5C4WPP3"/>
<dbReference type="NCBIfam" id="TIGR01420">
    <property type="entry name" value="pilT_fam"/>
    <property type="match status" value="1"/>
</dbReference>
<dbReference type="CDD" id="cd01131">
    <property type="entry name" value="PilT"/>
    <property type="match status" value="1"/>
</dbReference>
<dbReference type="InterPro" id="IPR001482">
    <property type="entry name" value="T2SS/T4SS_dom"/>
</dbReference>
<protein>
    <submittedName>
        <fullName evidence="3">Type IV pilus twitching motility protein PilT</fullName>
    </submittedName>
</protein>
<evidence type="ECO:0000259" key="2">
    <source>
        <dbReference type="PROSITE" id="PS00662"/>
    </source>
</evidence>
<dbReference type="InterPro" id="IPR050921">
    <property type="entry name" value="T4SS_GSP_E_ATPase"/>
</dbReference>
<dbReference type="GO" id="GO:0005524">
    <property type="term" value="F:ATP binding"/>
    <property type="evidence" value="ECO:0007669"/>
    <property type="project" value="InterPro"/>
</dbReference>
<dbReference type="RefSeq" id="WP_139620987.1">
    <property type="nucleotide sequence ID" value="NZ_VDMP01000010.1"/>
</dbReference>
<evidence type="ECO:0000313" key="3">
    <source>
        <dbReference type="EMBL" id="TNM50217.1"/>
    </source>
</evidence>
<dbReference type="Proteomes" id="UP000313231">
    <property type="component" value="Unassembled WGS sequence"/>
</dbReference>
<dbReference type="InterPro" id="IPR006321">
    <property type="entry name" value="PilT/PilU"/>
</dbReference>
<keyword evidence="4" id="KW-1185">Reference proteome</keyword>
<dbReference type="EMBL" id="VDMP01000010">
    <property type="protein sequence ID" value="TNM50217.1"/>
    <property type="molecule type" value="Genomic_DNA"/>
</dbReference>
<dbReference type="InterPro" id="IPR027417">
    <property type="entry name" value="P-loop_NTPase"/>
</dbReference>
<dbReference type="Gene3D" id="3.30.450.90">
    <property type="match status" value="1"/>
</dbReference>
<evidence type="ECO:0000313" key="4">
    <source>
        <dbReference type="Proteomes" id="UP000313231"/>
    </source>
</evidence>
<comment type="similarity">
    <text evidence="1">Belongs to the GSP E family.</text>
</comment>
<dbReference type="Gene3D" id="3.40.50.300">
    <property type="entry name" value="P-loop containing nucleotide triphosphate hydrolases"/>
    <property type="match status" value="1"/>
</dbReference>
<sequence>MLHHLHSIGDRVDQLLAALWDVRGTDLMLTVGLPPMIRVDGTLAPVAGQSALTRDDTDALLSEVLTPEQRDVWEGSHEYDFSFSWREHARIRGNAFTQRGLTAVALRMIPRHVPTPDDLGLPPVLRELSMKHQGLILMTGPTGSGKSTTLASLIDLINTNRGCHIITVEDPIEYVHDHKMAAVNQREVGTDTESFHNALRSVLREDPDVLLVGEMRDLESIQFALTVAETGHLVFATLHTNDTAQSLGRMIDVFPAEQQAQIRVQLAAALSCVVYQRLIPRIGGGMIAAYEVLTATPAVRNLIKEGKTHQLRNSLVTGAQDGMVTLEKSLSHLIQAGIVSEEEAVARSLYPKDIEARPRFAVGVGQ</sequence>
<comment type="caution">
    <text evidence="3">The sequence shown here is derived from an EMBL/GenBank/DDBJ whole genome shotgun (WGS) entry which is preliminary data.</text>
</comment>
<name>A0A5C4WPP3_9ACTN</name>
<dbReference type="InterPro" id="IPR003593">
    <property type="entry name" value="AAA+_ATPase"/>
</dbReference>
<dbReference type="OrthoDB" id="9805147at2"/>
<dbReference type="GO" id="GO:0016887">
    <property type="term" value="F:ATP hydrolysis activity"/>
    <property type="evidence" value="ECO:0007669"/>
    <property type="project" value="InterPro"/>
</dbReference>
<gene>
    <name evidence="3" type="ORF">FHP29_00875</name>
</gene>
<dbReference type="SMART" id="SM00382">
    <property type="entry name" value="AAA"/>
    <property type="match status" value="1"/>
</dbReference>